<comment type="caution">
    <text evidence="1">The sequence shown here is derived from an EMBL/GenBank/DDBJ whole genome shotgun (WGS) entry which is preliminary data.</text>
</comment>
<dbReference type="EMBL" id="DMND01000067">
    <property type="protein sequence ID" value="HAN26957.1"/>
    <property type="molecule type" value="Genomic_DNA"/>
</dbReference>
<sequence length="125" mass="14244">MDDTQYLQHCRGLWREFATTLNQRTAGLDSENPLRELADACYRLPDEALYIQGPPLVMRLFTHQPEFAPTFPRTLLWFLGGDCLHVLTDEEIATFQALDEARLEAAARGELFDYQGNAAARLQLT</sequence>
<accession>A0A3C1KJT8</accession>
<dbReference type="NCBIfam" id="NF041512">
    <property type="entry name" value="PA2817_fam"/>
    <property type="match status" value="1"/>
</dbReference>
<dbReference type="Proteomes" id="UP000259273">
    <property type="component" value="Unassembled WGS sequence"/>
</dbReference>
<organism evidence="1 2">
    <name type="scientific">Haliea salexigens</name>
    <dbReference type="NCBI Taxonomy" id="287487"/>
    <lineage>
        <taxon>Bacteria</taxon>
        <taxon>Pseudomonadati</taxon>
        <taxon>Pseudomonadota</taxon>
        <taxon>Gammaproteobacteria</taxon>
        <taxon>Cellvibrionales</taxon>
        <taxon>Halieaceae</taxon>
        <taxon>Haliea</taxon>
    </lineage>
</organism>
<dbReference type="STRING" id="1121937.GCA_000423125_00152"/>
<name>A0A3C1KJT8_9GAMM</name>
<evidence type="ECO:0000313" key="2">
    <source>
        <dbReference type="Proteomes" id="UP000259273"/>
    </source>
</evidence>
<reference evidence="1 2" key="1">
    <citation type="journal article" date="2018" name="Nat. Biotechnol.">
        <title>A standardized bacterial taxonomy based on genome phylogeny substantially revises the tree of life.</title>
        <authorList>
            <person name="Parks D.H."/>
            <person name="Chuvochina M."/>
            <person name="Waite D.W."/>
            <person name="Rinke C."/>
            <person name="Skarshewski A."/>
            <person name="Chaumeil P.A."/>
            <person name="Hugenholtz P."/>
        </authorList>
    </citation>
    <scope>NUCLEOTIDE SEQUENCE [LARGE SCALE GENOMIC DNA]</scope>
    <source>
        <strain evidence="1">UBA9158</strain>
    </source>
</reference>
<evidence type="ECO:0000313" key="1">
    <source>
        <dbReference type="EMBL" id="HAN26957.1"/>
    </source>
</evidence>
<gene>
    <name evidence="1" type="ORF">DCP75_04415</name>
</gene>
<proteinExistence type="predicted"/>
<dbReference type="AlphaFoldDB" id="A0A3C1KJT8"/>
<protein>
    <submittedName>
        <fullName evidence="1">Dehydrogenase</fullName>
    </submittedName>
</protein>
<dbReference type="InterPro" id="IPR048156">
    <property type="entry name" value="PA2817-like"/>
</dbReference>